<dbReference type="AlphaFoldDB" id="A0A916UCE1"/>
<protein>
    <submittedName>
        <fullName evidence="3">DUF2807 domain-containing protein</fullName>
    </submittedName>
</protein>
<gene>
    <name evidence="3" type="ORF">GCM10011396_14460</name>
</gene>
<dbReference type="EMBL" id="BMED01000001">
    <property type="protein sequence ID" value="GGC68527.1"/>
    <property type="molecule type" value="Genomic_DNA"/>
</dbReference>
<dbReference type="PANTHER" id="PTHR39200:SF1">
    <property type="entry name" value="AUTO-TRANSPORTER ADHESIN HEAD GIN DOMAIN-CONTAINING PROTEIN-RELATED"/>
    <property type="match status" value="1"/>
</dbReference>
<feature type="chain" id="PRO_5036743269" evidence="1">
    <location>
        <begin position="33"/>
        <end position="259"/>
    </location>
</feature>
<comment type="caution">
    <text evidence="3">The sequence shown here is derived from an EMBL/GenBank/DDBJ whole genome shotgun (WGS) entry which is preliminary data.</text>
</comment>
<evidence type="ECO:0000256" key="1">
    <source>
        <dbReference type="SAM" id="SignalP"/>
    </source>
</evidence>
<dbReference type="Gene3D" id="2.160.20.120">
    <property type="match status" value="1"/>
</dbReference>
<dbReference type="RefSeq" id="WP_188565240.1">
    <property type="nucleotide sequence ID" value="NZ_BMED01000001.1"/>
</dbReference>
<proteinExistence type="predicted"/>
<keyword evidence="1" id="KW-0732">Signal</keyword>
<reference evidence="3" key="1">
    <citation type="journal article" date="2014" name="Int. J. Syst. Evol. Microbiol.">
        <title>Complete genome sequence of Corynebacterium casei LMG S-19264T (=DSM 44701T), isolated from a smear-ripened cheese.</title>
        <authorList>
            <consortium name="US DOE Joint Genome Institute (JGI-PGF)"/>
            <person name="Walter F."/>
            <person name="Albersmeier A."/>
            <person name="Kalinowski J."/>
            <person name="Ruckert C."/>
        </authorList>
    </citation>
    <scope>NUCLEOTIDE SEQUENCE</scope>
    <source>
        <strain evidence="3">CGMCC 1.10998</strain>
    </source>
</reference>
<organism evidence="3 4">
    <name type="scientific">Undibacterium terreum</name>
    <dbReference type="NCBI Taxonomy" id="1224302"/>
    <lineage>
        <taxon>Bacteria</taxon>
        <taxon>Pseudomonadati</taxon>
        <taxon>Pseudomonadota</taxon>
        <taxon>Betaproteobacteria</taxon>
        <taxon>Burkholderiales</taxon>
        <taxon>Oxalobacteraceae</taxon>
        <taxon>Undibacterium</taxon>
    </lineage>
</organism>
<dbReference type="InterPro" id="IPR021255">
    <property type="entry name" value="DUF2807"/>
</dbReference>
<evidence type="ECO:0000313" key="4">
    <source>
        <dbReference type="Proteomes" id="UP000637423"/>
    </source>
</evidence>
<accession>A0A916UCE1</accession>
<evidence type="ECO:0000259" key="2">
    <source>
        <dbReference type="Pfam" id="PF10988"/>
    </source>
</evidence>
<evidence type="ECO:0000313" key="3">
    <source>
        <dbReference type="EMBL" id="GGC68527.1"/>
    </source>
</evidence>
<feature type="domain" description="Putative auto-transporter adhesin head GIN" evidence="2">
    <location>
        <begin position="57"/>
        <end position="239"/>
    </location>
</feature>
<dbReference type="PANTHER" id="PTHR39200">
    <property type="entry name" value="HYPOTHETICAL EXPORTED PROTEIN"/>
    <property type="match status" value="1"/>
</dbReference>
<dbReference type="Proteomes" id="UP000637423">
    <property type="component" value="Unassembled WGS sequence"/>
</dbReference>
<sequence length="259" mass="26511">MQVRHRLTRSFCAVAIAFGSAAALMPVLSAHAEGWSIGSSRITGSGKVEKQSRALSNYSSVSVGVPANVELIQDNTEGLTIETDDNLLAQIETVAEHGELKIRTVKRNLNLDTKTLNIVIHLKNIERVNLGGSGTISAGKLHASNMNVNLGGNGTVDFKALEAGKLDVALGGTGGLKLAGNVNSMSVAVGGAGKFDAGNLKAGSVDIAIGGSASMTVAARDKLSLTVAGSGDVGYYGDPQISKTVVGLGSLKRLGAFPQ</sequence>
<reference evidence="3" key="2">
    <citation type="submission" date="2020-09" db="EMBL/GenBank/DDBJ databases">
        <authorList>
            <person name="Sun Q."/>
            <person name="Zhou Y."/>
        </authorList>
    </citation>
    <scope>NUCLEOTIDE SEQUENCE</scope>
    <source>
        <strain evidence="3">CGMCC 1.10998</strain>
    </source>
</reference>
<name>A0A916UCE1_9BURK</name>
<dbReference type="Pfam" id="PF10988">
    <property type="entry name" value="DUF2807"/>
    <property type="match status" value="1"/>
</dbReference>
<feature type="signal peptide" evidence="1">
    <location>
        <begin position="1"/>
        <end position="32"/>
    </location>
</feature>
<keyword evidence="4" id="KW-1185">Reference proteome</keyword>